<sequence>MDYSTEEQQMEVEALKSIYGEQFTTGGGSADNQPVFYEVKVKQENTKISLIFTIPEKYPEVPPSISITQGGQPVYTELESLLYSSAEGQKGEVMIYNLVEEATSWIQKQKVTELNPSQAEESPSENVENTCKFFLEGKCRFGSKCRNKHEGTRSSKTEKVDESLHSQITCENTAKLLTTTDKEKTSHIALTSSERSVNRNIQKESCPSKKKPPMKTASDVISRIIWDDELQPKDFVVGYLDRFTGIMEKGFGEFSWEDLASVDHFVDLAIPRHRIQYFKYLGEIVWDKRERIDKVFGSTGSKETILDVKERFRGSTTNEDNSSFNDVNEFSEADESSYTVPVLPKQLREEKGPNYFIAVQISDSEVINSITKIQNMIQPEIAPEGQFKLIPSQRLHLTLLMLTLESEDDVTTAKSILKSVQPVLVSILPLSHKLRFNGLGQFDGRVLYASLEPEEGLFKLVQFLKLKFSRAGIGLEGNRSDFVPHVTVMKGTCNDFLVSDEIQKKLSNLVKASHEIGEQSVHSLVLFSRFLPRDVDGSYHKILAVENSLKSLSSTLPKKLLQRLNYLFERGQLCDDERNEIQELIQSVGATNVERGFRRLTELNNQSENKIVLIMRGIPGSGKTHLVENSVEAVGDRQGFVCCSARQLFHKAGGSPLDAAELNIAEAYCRSCFMDAMVTDRHFVVVDGVHSNCQQYAVFKYLAAAFGFTCHVLEIRVTSPEDIKTCLQSAASGIQMEELLDDVQDWEDDPGAVVIEPWFKNCDVSKHKAISLKQLLKTS</sequence>
<keyword evidence="1" id="KW-0479">Metal-binding</keyword>
<organism evidence="4 5">
    <name type="scientific">Porites lobata</name>
    <dbReference type="NCBI Taxonomy" id="104759"/>
    <lineage>
        <taxon>Eukaryota</taxon>
        <taxon>Metazoa</taxon>
        <taxon>Cnidaria</taxon>
        <taxon>Anthozoa</taxon>
        <taxon>Hexacorallia</taxon>
        <taxon>Scleractinia</taxon>
        <taxon>Fungiina</taxon>
        <taxon>Poritidae</taxon>
        <taxon>Porites</taxon>
    </lineage>
</organism>
<evidence type="ECO:0000313" key="5">
    <source>
        <dbReference type="Proteomes" id="UP001159405"/>
    </source>
</evidence>
<proteinExistence type="predicted"/>
<dbReference type="SUPFAM" id="SSF55144">
    <property type="entry name" value="LigT-like"/>
    <property type="match status" value="1"/>
</dbReference>
<feature type="domain" description="RWD" evidence="3">
    <location>
        <begin position="10"/>
        <end position="109"/>
    </location>
</feature>
<keyword evidence="5" id="KW-1185">Reference proteome</keyword>
<feature type="zinc finger region" description="C3H1-type" evidence="1">
    <location>
        <begin position="130"/>
        <end position="152"/>
    </location>
</feature>
<dbReference type="EMBL" id="CALNXK010000005">
    <property type="protein sequence ID" value="CAH3037132.1"/>
    <property type="molecule type" value="Genomic_DNA"/>
</dbReference>
<dbReference type="SMART" id="SM00591">
    <property type="entry name" value="RWD"/>
    <property type="match status" value="1"/>
</dbReference>
<name>A0ABN8N0K6_9CNID</name>
<dbReference type="PANTHER" id="PTHR46729">
    <property type="entry name" value="LEUKOCYTE RECEPTOR CLUSTER MEMBER 9"/>
    <property type="match status" value="1"/>
</dbReference>
<evidence type="ECO:0000313" key="4">
    <source>
        <dbReference type="EMBL" id="CAH3037132.1"/>
    </source>
</evidence>
<dbReference type="PANTHER" id="PTHR46729:SF1">
    <property type="entry name" value="LEUKOCYTE RECEPTOR CLUSTER MEMBER 9"/>
    <property type="match status" value="1"/>
</dbReference>
<dbReference type="SUPFAM" id="SSF54495">
    <property type="entry name" value="UBC-like"/>
    <property type="match status" value="1"/>
</dbReference>
<reference evidence="4 5" key="1">
    <citation type="submission" date="2022-05" db="EMBL/GenBank/DDBJ databases">
        <authorList>
            <consortium name="Genoscope - CEA"/>
            <person name="William W."/>
        </authorList>
    </citation>
    <scope>NUCLEOTIDE SEQUENCE [LARGE SCALE GENOMIC DNA]</scope>
</reference>
<dbReference type="InterPro" id="IPR042653">
    <property type="entry name" value="Leng9"/>
</dbReference>
<accession>A0ABN8N0K6</accession>
<evidence type="ECO:0000259" key="2">
    <source>
        <dbReference type="PROSITE" id="PS50103"/>
    </source>
</evidence>
<dbReference type="InterPro" id="IPR019510">
    <property type="entry name" value="AKAP7-like_phosphoesterase"/>
</dbReference>
<evidence type="ECO:0000259" key="3">
    <source>
        <dbReference type="PROSITE" id="PS50908"/>
    </source>
</evidence>
<dbReference type="InterPro" id="IPR009097">
    <property type="entry name" value="Cyclic_Pdiesterase"/>
</dbReference>
<dbReference type="Gene3D" id="3.40.50.300">
    <property type="entry name" value="P-loop containing nucleotide triphosphate hydrolases"/>
    <property type="match status" value="1"/>
</dbReference>
<dbReference type="PROSITE" id="PS50103">
    <property type="entry name" value="ZF_C3H1"/>
    <property type="match status" value="1"/>
</dbReference>
<dbReference type="Gene3D" id="4.10.1000.10">
    <property type="entry name" value="Zinc finger, CCCH-type"/>
    <property type="match status" value="1"/>
</dbReference>
<dbReference type="InterPro" id="IPR016135">
    <property type="entry name" value="UBQ-conjugating_enzyme/RWD"/>
</dbReference>
<dbReference type="InterPro" id="IPR040459">
    <property type="entry name" value="MJ1316"/>
</dbReference>
<dbReference type="Proteomes" id="UP001159405">
    <property type="component" value="Unassembled WGS sequence"/>
</dbReference>
<protein>
    <submittedName>
        <fullName evidence="4">Uncharacterized protein</fullName>
    </submittedName>
</protein>
<dbReference type="SUPFAM" id="SSF52540">
    <property type="entry name" value="P-loop containing nucleoside triphosphate hydrolases"/>
    <property type="match status" value="1"/>
</dbReference>
<dbReference type="Gene3D" id="3.90.1140.10">
    <property type="entry name" value="Cyclic phosphodiesterase"/>
    <property type="match status" value="1"/>
</dbReference>
<evidence type="ECO:0000256" key="1">
    <source>
        <dbReference type="PROSITE-ProRule" id="PRU00723"/>
    </source>
</evidence>
<gene>
    <name evidence="4" type="ORF">PLOB_00035332</name>
</gene>
<dbReference type="CDD" id="cd23823">
    <property type="entry name" value="RWD_GCN2"/>
    <property type="match status" value="1"/>
</dbReference>
<dbReference type="InterPro" id="IPR000571">
    <property type="entry name" value="Znf_CCCH"/>
</dbReference>
<comment type="caution">
    <text evidence="4">The sequence shown here is derived from an EMBL/GenBank/DDBJ whole genome shotgun (WGS) entry which is preliminary data.</text>
</comment>
<dbReference type="Pfam" id="PF04457">
    <property type="entry name" value="MJ1316"/>
    <property type="match status" value="1"/>
</dbReference>
<dbReference type="PROSITE" id="PS50908">
    <property type="entry name" value="RWD"/>
    <property type="match status" value="1"/>
</dbReference>
<dbReference type="InterPro" id="IPR027417">
    <property type="entry name" value="P-loop_NTPase"/>
</dbReference>
<keyword evidence="1" id="KW-0862">Zinc</keyword>
<dbReference type="Gene3D" id="3.10.110.10">
    <property type="entry name" value="Ubiquitin Conjugating Enzyme"/>
    <property type="match status" value="1"/>
</dbReference>
<keyword evidence="1" id="KW-0863">Zinc-finger</keyword>
<dbReference type="Pfam" id="PF05773">
    <property type="entry name" value="RWD"/>
    <property type="match status" value="1"/>
</dbReference>
<dbReference type="InterPro" id="IPR006575">
    <property type="entry name" value="RWD_dom"/>
</dbReference>
<feature type="domain" description="C3H1-type" evidence="2">
    <location>
        <begin position="130"/>
        <end position="152"/>
    </location>
</feature>
<dbReference type="Pfam" id="PF10469">
    <property type="entry name" value="AKAP7_NLS"/>
    <property type="match status" value="1"/>
</dbReference>